<gene>
    <name evidence="8" type="ORF">A1O9_08701</name>
</gene>
<keyword evidence="3" id="KW-0238">DNA-binding</keyword>
<reference evidence="8 9" key="1">
    <citation type="submission" date="2013-03" db="EMBL/GenBank/DDBJ databases">
        <title>The Genome Sequence of Exophiala aquamarina CBS 119918.</title>
        <authorList>
            <consortium name="The Broad Institute Genomics Platform"/>
            <person name="Cuomo C."/>
            <person name="de Hoog S."/>
            <person name="Gorbushina A."/>
            <person name="Walker B."/>
            <person name="Young S.K."/>
            <person name="Zeng Q."/>
            <person name="Gargeya S."/>
            <person name="Fitzgerald M."/>
            <person name="Haas B."/>
            <person name="Abouelleil A."/>
            <person name="Allen A.W."/>
            <person name="Alvarado L."/>
            <person name="Arachchi H.M."/>
            <person name="Berlin A.M."/>
            <person name="Chapman S.B."/>
            <person name="Gainer-Dewar J."/>
            <person name="Goldberg J."/>
            <person name="Griggs A."/>
            <person name="Gujja S."/>
            <person name="Hansen M."/>
            <person name="Howarth C."/>
            <person name="Imamovic A."/>
            <person name="Ireland A."/>
            <person name="Larimer J."/>
            <person name="McCowan C."/>
            <person name="Murphy C."/>
            <person name="Pearson M."/>
            <person name="Poon T.W."/>
            <person name="Priest M."/>
            <person name="Roberts A."/>
            <person name="Saif S."/>
            <person name="Shea T."/>
            <person name="Sisk P."/>
            <person name="Sykes S."/>
            <person name="Wortman J."/>
            <person name="Nusbaum C."/>
            <person name="Birren B."/>
        </authorList>
    </citation>
    <scope>NUCLEOTIDE SEQUENCE [LARGE SCALE GENOMIC DNA]</scope>
    <source>
        <strain evidence="8 9">CBS 119918</strain>
    </source>
</reference>
<dbReference type="GO" id="GO:0008270">
    <property type="term" value="F:zinc ion binding"/>
    <property type="evidence" value="ECO:0007669"/>
    <property type="project" value="InterPro"/>
</dbReference>
<feature type="region of interest" description="Disordered" evidence="6">
    <location>
        <begin position="54"/>
        <end position="80"/>
    </location>
</feature>
<organism evidence="8 9">
    <name type="scientific">Exophiala aquamarina CBS 119918</name>
    <dbReference type="NCBI Taxonomy" id="1182545"/>
    <lineage>
        <taxon>Eukaryota</taxon>
        <taxon>Fungi</taxon>
        <taxon>Dikarya</taxon>
        <taxon>Ascomycota</taxon>
        <taxon>Pezizomycotina</taxon>
        <taxon>Eurotiomycetes</taxon>
        <taxon>Chaetothyriomycetidae</taxon>
        <taxon>Chaetothyriales</taxon>
        <taxon>Herpotrichiellaceae</taxon>
        <taxon>Exophiala</taxon>
    </lineage>
</organism>
<name>A0A072P6Y2_9EURO</name>
<dbReference type="InterPro" id="IPR007219">
    <property type="entry name" value="XnlR_reg_dom"/>
</dbReference>
<accession>A0A072P6Y2</accession>
<dbReference type="HOGENOM" id="CLU_006329_1_4_1"/>
<dbReference type="InterPro" id="IPR052761">
    <property type="entry name" value="Fungal_Detox/Toxin_TFs"/>
</dbReference>
<evidence type="ECO:0000256" key="6">
    <source>
        <dbReference type="SAM" id="MobiDB-lite"/>
    </source>
</evidence>
<keyword evidence="1" id="KW-0479">Metal-binding</keyword>
<dbReference type="SMART" id="SM00066">
    <property type="entry name" value="GAL4"/>
    <property type="match status" value="1"/>
</dbReference>
<dbReference type="PANTHER" id="PTHR47425:SF3">
    <property type="entry name" value="ZN(II)2CYS6 TRANSCRIPTION FACTOR (EUROFUNG)"/>
    <property type="match status" value="1"/>
</dbReference>
<dbReference type="Pfam" id="PF04082">
    <property type="entry name" value="Fungal_trans"/>
    <property type="match status" value="1"/>
</dbReference>
<dbReference type="AlphaFoldDB" id="A0A072P6Y2"/>
<dbReference type="VEuPathDB" id="FungiDB:A1O9_08701"/>
<evidence type="ECO:0000313" key="9">
    <source>
        <dbReference type="Proteomes" id="UP000027920"/>
    </source>
</evidence>
<feature type="compositionally biased region" description="Basic residues" evidence="6">
    <location>
        <begin position="54"/>
        <end position="63"/>
    </location>
</feature>
<dbReference type="PROSITE" id="PS50048">
    <property type="entry name" value="ZN2_CY6_FUNGAL_2"/>
    <property type="match status" value="1"/>
</dbReference>
<dbReference type="GO" id="GO:0003677">
    <property type="term" value="F:DNA binding"/>
    <property type="evidence" value="ECO:0007669"/>
    <property type="project" value="UniProtKB-KW"/>
</dbReference>
<dbReference type="PANTHER" id="PTHR47425">
    <property type="entry name" value="FARB-RELATED"/>
    <property type="match status" value="1"/>
</dbReference>
<protein>
    <recommendedName>
        <fullName evidence="7">Zn(2)-C6 fungal-type domain-containing protein</fullName>
    </recommendedName>
</protein>
<dbReference type="CDD" id="cd12148">
    <property type="entry name" value="fungal_TF_MHR"/>
    <property type="match status" value="1"/>
</dbReference>
<dbReference type="RefSeq" id="XP_013257638.1">
    <property type="nucleotide sequence ID" value="XM_013402184.1"/>
</dbReference>
<dbReference type="InterPro" id="IPR036864">
    <property type="entry name" value="Zn2-C6_fun-type_DNA-bd_sf"/>
</dbReference>
<dbReference type="InterPro" id="IPR001138">
    <property type="entry name" value="Zn2Cys6_DnaBD"/>
</dbReference>
<evidence type="ECO:0000259" key="7">
    <source>
        <dbReference type="PROSITE" id="PS50048"/>
    </source>
</evidence>
<evidence type="ECO:0000256" key="4">
    <source>
        <dbReference type="ARBA" id="ARBA00023163"/>
    </source>
</evidence>
<feature type="compositionally biased region" description="Polar residues" evidence="6">
    <location>
        <begin position="71"/>
        <end position="80"/>
    </location>
</feature>
<keyword evidence="5" id="KW-0539">Nucleus</keyword>
<dbReference type="Gene3D" id="4.10.240.10">
    <property type="entry name" value="Zn(2)-C6 fungal-type DNA-binding domain"/>
    <property type="match status" value="1"/>
</dbReference>
<keyword evidence="2" id="KW-0805">Transcription regulation</keyword>
<evidence type="ECO:0000256" key="3">
    <source>
        <dbReference type="ARBA" id="ARBA00023125"/>
    </source>
</evidence>
<dbReference type="SUPFAM" id="SSF57701">
    <property type="entry name" value="Zn2/Cys6 DNA-binding domain"/>
    <property type="match status" value="1"/>
</dbReference>
<evidence type="ECO:0000313" key="8">
    <source>
        <dbReference type="EMBL" id="KEF55048.1"/>
    </source>
</evidence>
<dbReference type="GO" id="GO:0000981">
    <property type="term" value="F:DNA-binding transcription factor activity, RNA polymerase II-specific"/>
    <property type="evidence" value="ECO:0007669"/>
    <property type="project" value="InterPro"/>
</dbReference>
<dbReference type="EMBL" id="AMGV01000008">
    <property type="protein sequence ID" value="KEF55048.1"/>
    <property type="molecule type" value="Genomic_DNA"/>
</dbReference>
<evidence type="ECO:0000256" key="2">
    <source>
        <dbReference type="ARBA" id="ARBA00023015"/>
    </source>
</evidence>
<dbReference type="GeneID" id="25283612"/>
<dbReference type="SMART" id="SM00906">
    <property type="entry name" value="Fungal_trans"/>
    <property type="match status" value="1"/>
</dbReference>
<proteinExistence type="predicted"/>
<dbReference type="PROSITE" id="PS00463">
    <property type="entry name" value="ZN2_CY6_FUNGAL_1"/>
    <property type="match status" value="1"/>
</dbReference>
<evidence type="ECO:0000256" key="5">
    <source>
        <dbReference type="ARBA" id="ARBA00023242"/>
    </source>
</evidence>
<dbReference type="STRING" id="1182545.A0A072P6Y2"/>
<feature type="domain" description="Zn(2)-C6 fungal-type" evidence="7">
    <location>
        <begin position="13"/>
        <end position="43"/>
    </location>
</feature>
<dbReference type="OrthoDB" id="4451586at2759"/>
<dbReference type="Proteomes" id="UP000027920">
    <property type="component" value="Unassembled WGS sequence"/>
</dbReference>
<evidence type="ECO:0000256" key="1">
    <source>
        <dbReference type="ARBA" id="ARBA00022723"/>
    </source>
</evidence>
<dbReference type="Pfam" id="PF00172">
    <property type="entry name" value="Zn_clus"/>
    <property type="match status" value="1"/>
</dbReference>
<keyword evidence="4" id="KW-0804">Transcription</keyword>
<sequence length="747" mass="83109">MSQEPPTKRAGRACLSCRSRKIRCNFEECGPPCSNCLTDDIECFTAKSRRGKRPYRHLRNKAKASKDRNATGANKTSSNPNVKGCGAPVLLSKVFPTHTAGWLDDNVESPLLSQHGVDAPKHCVAQLDERFLHQELTYASLVDKGAVHTSLSAALTPRSLSAPPPPCISENSFKISHGGLPTFVKPLSPDLTPDDIDYLRMKGALDVPSPKFMKAILTAYAHFVHPMMPTIDLSCCVGVLAGKSASIGILTLQAIAFTAIPFVDLSDIRKVGFDTRRACRKAFYNKTRLLYDHDVESEKISIIQAVLLMAYWNEKPGDNRGAWYWTGIAITLAQTLGMHRQAEYKVKSQETKLFKRVWWSCYTRDRMLGIAMGRYLRIRDEEFDTPPLTLEDFDFINYPGEEDTIFPSMDDQISLAEMCINATEICKLSGKILALHFSVLQDEFSTSTARGDNGSTATMLFAKRSSPGKELVQIYDDQLQALYSRLSPSCSYRILASQGVTSRCIMANAASLYITFWTAVSALHRPQLRERDKTVSAARVEEAAIEVSRVDREMHKSGLGRYLPATASVSFQITTFITHTKRLERQETEDVAEVLESLFFCIKLIETGREAFPGGDQAFDMMSFIALLANITLLFDSESNLWGVEYHGVHVCPGSRQLNLDASTVSSSFKDVSPCENVTDLPLTRHDEMPCTKRDLQSIDPQALSFDHMDAIDWGSLADFLPLSNTDDEHFFGTIANSDCLQSVKMG</sequence>
<keyword evidence="9" id="KW-1185">Reference proteome</keyword>
<dbReference type="CDD" id="cd00067">
    <property type="entry name" value="GAL4"/>
    <property type="match status" value="1"/>
</dbReference>
<dbReference type="GO" id="GO:0006351">
    <property type="term" value="P:DNA-templated transcription"/>
    <property type="evidence" value="ECO:0007669"/>
    <property type="project" value="InterPro"/>
</dbReference>
<comment type="caution">
    <text evidence="8">The sequence shown here is derived from an EMBL/GenBank/DDBJ whole genome shotgun (WGS) entry which is preliminary data.</text>
</comment>